<evidence type="ECO:0000256" key="1">
    <source>
        <dbReference type="ARBA" id="ARBA00022490"/>
    </source>
</evidence>
<dbReference type="EMBL" id="RFLX01000046">
    <property type="protein sequence ID" value="RMI16907.1"/>
    <property type="molecule type" value="Genomic_DNA"/>
</dbReference>
<evidence type="ECO:0000256" key="2">
    <source>
        <dbReference type="ARBA" id="ARBA00022763"/>
    </source>
</evidence>
<reference evidence="5 8" key="1">
    <citation type="submission" date="2018-09" db="EMBL/GenBank/DDBJ databases">
        <title>Roseomonas sp. nov., isolated from feces of Tibetan antelopes in the Qinghai-Tibet plateau, China.</title>
        <authorList>
            <person name="Tian Z."/>
        </authorList>
    </citation>
    <scope>NUCLEOTIDE SEQUENCE [LARGE SCALE GENOMIC DNA]</scope>
    <source>
        <strain evidence="6 7">Z23</strain>
        <strain evidence="5 8">Z24</strain>
    </source>
</reference>
<dbReference type="InterPro" id="IPR004805">
    <property type="entry name" value="DnaE2/DnaE/PolC"/>
</dbReference>
<dbReference type="PANTHER" id="PTHR32294">
    <property type="entry name" value="DNA POLYMERASE III SUBUNIT ALPHA"/>
    <property type="match status" value="1"/>
</dbReference>
<evidence type="ECO:0000259" key="4">
    <source>
        <dbReference type="Pfam" id="PF07733"/>
    </source>
</evidence>
<dbReference type="GO" id="GO:0006260">
    <property type="term" value="P:DNA replication"/>
    <property type="evidence" value="ECO:0007669"/>
    <property type="project" value="InterPro"/>
</dbReference>
<dbReference type="GO" id="GO:0006281">
    <property type="term" value="P:DNA repair"/>
    <property type="evidence" value="ECO:0007669"/>
    <property type="project" value="UniProtKB-KW"/>
</dbReference>
<evidence type="ECO:0000313" key="6">
    <source>
        <dbReference type="EMBL" id="RMI16907.1"/>
    </source>
</evidence>
<dbReference type="EMBL" id="RAQU01000067">
    <property type="protein sequence ID" value="RKK03825.1"/>
    <property type="molecule type" value="Genomic_DNA"/>
</dbReference>
<evidence type="ECO:0000313" key="7">
    <source>
        <dbReference type="Proteomes" id="UP000274097"/>
    </source>
</evidence>
<evidence type="ECO:0000313" key="5">
    <source>
        <dbReference type="EMBL" id="RKK03825.1"/>
    </source>
</evidence>
<dbReference type="GO" id="GO:0008408">
    <property type="term" value="F:3'-5' exonuclease activity"/>
    <property type="evidence" value="ECO:0007669"/>
    <property type="project" value="InterPro"/>
</dbReference>
<evidence type="ECO:0000256" key="3">
    <source>
        <dbReference type="ARBA" id="ARBA00023204"/>
    </source>
</evidence>
<sequence length="114" mass="12506">MGTRREEVIQHIYKRYGRERAAIAGTVIRYRARSAVREVGKALGLSEDVTARLAKGSWGPGRDSSLSEVASSEGLDPTDRRLALALELAEDIQDFPRHLATHVGGFVMSRGGDR</sequence>
<keyword evidence="3" id="KW-0234">DNA repair</keyword>
<keyword evidence="7" id="KW-1185">Reference proteome</keyword>
<dbReference type="AlphaFoldDB" id="A0A3A9JH23"/>
<dbReference type="Proteomes" id="UP000274097">
    <property type="component" value="Unassembled WGS sequence"/>
</dbReference>
<keyword evidence="2" id="KW-0227">DNA damage</keyword>
<gene>
    <name evidence="5" type="ORF">D6Z83_12540</name>
    <name evidence="6" type="ORF">EBE87_24835</name>
</gene>
<proteinExistence type="predicted"/>
<evidence type="ECO:0000313" key="8">
    <source>
        <dbReference type="Proteomes" id="UP000278036"/>
    </source>
</evidence>
<protein>
    <recommendedName>
        <fullName evidence="4">Bacterial DNA polymerase III alpha subunit NTPase domain-containing protein</fullName>
    </recommendedName>
</protein>
<keyword evidence="1" id="KW-0963">Cytoplasm</keyword>
<comment type="caution">
    <text evidence="5">The sequence shown here is derived from an EMBL/GenBank/DDBJ whole genome shotgun (WGS) entry which is preliminary data.</text>
</comment>
<accession>A0A3A9JH23</accession>
<dbReference type="InterPro" id="IPR011708">
    <property type="entry name" value="DNA_pol3_alpha_NTPase_dom"/>
</dbReference>
<dbReference type="InParanoid" id="A0A3A9JH23"/>
<organism evidence="5 8">
    <name type="scientific">Teichococcus wenyumeiae</name>
    <dbReference type="NCBI Taxonomy" id="2478470"/>
    <lineage>
        <taxon>Bacteria</taxon>
        <taxon>Pseudomonadati</taxon>
        <taxon>Pseudomonadota</taxon>
        <taxon>Alphaproteobacteria</taxon>
        <taxon>Acetobacterales</taxon>
        <taxon>Roseomonadaceae</taxon>
        <taxon>Roseomonas</taxon>
    </lineage>
</organism>
<dbReference type="Pfam" id="PF07733">
    <property type="entry name" value="DNA_pol3_alpha"/>
    <property type="match status" value="1"/>
</dbReference>
<feature type="domain" description="Bacterial DNA polymerase III alpha subunit NTPase" evidence="4">
    <location>
        <begin position="3"/>
        <end position="110"/>
    </location>
</feature>
<dbReference type="PANTHER" id="PTHR32294:SF4">
    <property type="entry name" value="ERROR-PRONE DNA POLYMERASE"/>
    <property type="match status" value="1"/>
</dbReference>
<dbReference type="Proteomes" id="UP000278036">
    <property type="component" value="Unassembled WGS sequence"/>
</dbReference>
<name>A0A3A9JH23_9PROT</name>